<sequence length="152" mass="17292">MTIKSSTSTSLPTPSDDPCSCFYLRRAARLVTRQYLETMKGTGLKSSQFSILAMVSHHGSLTITDLADKMGLERTSLSRALRPMEKDGLLSISEERERRRRFVELTKQGREDFKKALPLWNKAQQQFKKQLGAQELKTLKSLLKRTAELISD</sequence>
<dbReference type="PANTHER" id="PTHR33164">
    <property type="entry name" value="TRANSCRIPTIONAL REGULATOR, MARR FAMILY"/>
    <property type="match status" value="1"/>
</dbReference>
<dbReference type="EMBL" id="NVVJ01000040">
    <property type="protein sequence ID" value="PCJ23382.1"/>
    <property type="molecule type" value="Genomic_DNA"/>
</dbReference>
<dbReference type="InterPro" id="IPR036390">
    <property type="entry name" value="WH_DNA-bd_sf"/>
</dbReference>
<organism evidence="2 3">
    <name type="scientific">SAR86 cluster bacterium</name>
    <dbReference type="NCBI Taxonomy" id="2030880"/>
    <lineage>
        <taxon>Bacteria</taxon>
        <taxon>Pseudomonadati</taxon>
        <taxon>Pseudomonadota</taxon>
        <taxon>Gammaproteobacteria</taxon>
        <taxon>SAR86 cluster</taxon>
    </lineage>
</organism>
<dbReference type="PROSITE" id="PS50995">
    <property type="entry name" value="HTH_MARR_2"/>
    <property type="match status" value="1"/>
</dbReference>
<dbReference type="SUPFAM" id="SSF46785">
    <property type="entry name" value="Winged helix' DNA-binding domain"/>
    <property type="match status" value="1"/>
</dbReference>
<dbReference type="Gene3D" id="1.10.10.10">
    <property type="entry name" value="Winged helix-like DNA-binding domain superfamily/Winged helix DNA-binding domain"/>
    <property type="match status" value="1"/>
</dbReference>
<dbReference type="AlphaFoldDB" id="A0A2A5AVV4"/>
<gene>
    <name evidence="2" type="ORF">COA96_12045</name>
</gene>
<feature type="domain" description="HTH marR-type" evidence="1">
    <location>
        <begin position="17"/>
        <end position="148"/>
    </location>
</feature>
<dbReference type="PANTHER" id="PTHR33164:SF105">
    <property type="entry name" value="TRANSCRIPTIONAL REPRESSOR PROTEIN-RELATED"/>
    <property type="match status" value="1"/>
</dbReference>
<dbReference type="Pfam" id="PF01047">
    <property type="entry name" value="MarR"/>
    <property type="match status" value="1"/>
</dbReference>
<dbReference type="GO" id="GO:0006950">
    <property type="term" value="P:response to stress"/>
    <property type="evidence" value="ECO:0007669"/>
    <property type="project" value="TreeGrafter"/>
</dbReference>
<dbReference type="SMART" id="SM00347">
    <property type="entry name" value="HTH_MARR"/>
    <property type="match status" value="1"/>
</dbReference>
<dbReference type="Proteomes" id="UP000218327">
    <property type="component" value="Unassembled WGS sequence"/>
</dbReference>
<evidence type="ECO:0000313" key="2">
    <source>
        <dbReference type="EMBL" id="PCJ23382.1"/>
    </source>
</evidence>
<proteinExistence type="predicted"/>
<protein>
    <submittedName>
        <fullName evidence="2">MarR family transcriptional regulator</fullName>
    </submittedName>
</protein>
<comment type="caution">
    <text evidence="2">The sequence shown here is derived from an EMBL/GenBank/DDBJ whole genome shotgun (WGS) entry which is preliminary data.</text>
</comment>
<accession>A0A2A5AVV4</accession>
<evidence type="ECO:0000259" key="1">
    <source>
        <dbReference type="PROSITE" id="PS50995"/>
    </source>
</evidence>
<reference evidence="3" key="1">
    <citation type="submission" date="2017-08" db="EMBL/GenBank/DDBJ databases">
        <title>A dynamic microbial community with high functional redundancy inhabits the cold, oxic subseafloor aquifer.</title>
        <authorList>
            <person name="Tully B.J."/>
            <person name="Wheat C.G."/>
            <person name="Glazer B.T."/>
            <person name="Huber J.A."/>
        </authorList>
    </citation>
    <scope>NUCLEOTIDE SEQUENCE [LARGE SCALE GENOMIC DNA]</scope>
</reference>
<dbReference type="InterPro" id="IPR036388">
    <property type="entry name" value="WH-like_DNA-bd_sf"/>
</dbReference>
<dbReference type="InterPro" id="IPR000835">
    <property type="entry name" value="HTH_MarR-typ"/>
</dbReference>
<evidence type="ECO:0000313" key="3">
    <source>
        <dbReference type="Proteomes" id="UP000218327"/>
    </source>
</evidence>
<name>A0A2A5AVV4_9GAMM</name>
<dbReference type="GO" id="GO:0003700">
    <property type="term" value="F:DNA-binding transcription factor activity"/>
    <property type="evidence" value="ECO:0007669"/>
    <property type="project" value="InterPro"/>
</dbReference>
<dbReference type="PRINTS" id="PR00598">
    <property type="entry name" value="HTHMARR"/>
</dbReference>
<dbReference type="InterPro" id="IPR039422">
    <property type="entry name" value="MarR/SlyA-like"/>
</dbReference>